<dbReference type="AlphaFoldDB" id="A0AAD5JLY9"/>
<gene>
    <name evidence="1" type="ORF">LWI28_020365</name>
</gene>
<evidence type="ECO:0000313" key="2">
    <source>
        <dbReference type="Proteomes" id="UP001064489"/>
    </source>
</evidence>
<organism evidence="1 2">
    <name type="scientific">Acer negundo</name>
    <name type="common">Box elder</name>
    <dbReference type="NCBI Taxonomy" id="4023"/>
    <lineage>
        <taxon>Eukaryota</taxon>
        <taxon>Viridiplantae</taxon>
        <taxon>Streptophyta</taxon>
        <taxon>Embryophyta</taxon>
        <taxon>Tracheophyta</taxon>
        <taxon>Spermatophyta</taxon>
        <taxon>Magnoliopsida</taxon>
        <taxon>eudicotyledons</taxon>
        <taxon>Gunneridae</taxon>
        <taxon>Pentapetalae</taxon>
        <taxon>rosids</taxon>
        <taxon>malvids</taxon>
        <taxon>Sapindales</taxon>
        <taxon>Sapindaceae</taxon>
        <taxon>Hippocastanoideae</taxon>
        <taxon>Acereae</taxon>
        <taxon>Acer</taxon>
    </lineage>
</organism>
<name>A0AAD5JLY9_ACENE</name>
<proteinExistence type="predicted"/>
<dbReference type="Proteomes" id="UP001064489">
    <property type="component" value="Chromosome 1"/>
</dbReference>
<reference evidence="1" key="1">
    <citation type="journal article" date="2022" name="Plant J.">
        <title>Strategies of tolerance reflected in two North American maple genomes.</title>
        <authorList>
            <person name="McEvoy S.L."/>
            <person name="Sezen U.U."/>
            <person name="Trouern-Trend A."/>
            <person name="McMahon S.M."/>
            <person name="Schaberg P.G."/>
            <person name="Yang J."/>
            <person name="Wegrzyn J.L."/>
            <person name="Swenson N.G."/>
        </authorList>
    </citation>
    <scope>NUCLEOTIDE SEQUENCE</scope>
    <source>
        <strain evidence="1">91603</strain>
    </source>
</reference>
<accession>A0AAD5JLY9</accession>
<reference evidence="1" key="2">
    <citation type="submission" date="2023-02" db="EMBL/GenBank/DDBJ databases">
        <authorList>
            <person name="Swenson N.G."/>
            <person name="Wegrzyn J.L."/>
            <person name="Mcevoy S.L."/>
        </authorList>
    </citation>
    <scope>NUCLEOTIDE SEQUENCE</scope>
    <source>
        <strain evidence="1">91603</strain>
        <tissue evidence="1">Leaf</tissue>
    </source>
</reference>
<sequence length="270" mass="31080">MMEDIVAKEDLEAVPRFVFPQFKLLQLVDLPSLISFYSGVYISEWPKLKKLRTWGCNKVEMLTSEFLSLQKSHGESQLENSIQEPLFIVDKEIFAKEEEVNEVVPRFPRLTLLRLAKLLRLQSFYPMVHISEWPMLKKLQIWNCDRIEISASKILSFQLTDGESQHDMSMGQPLLLLDKNPKFLVKLPPSAIRYSIGTSYIFHSTANSLVSQNPTDCREMANTVINDADSADNLQFLLAELTVAQSLESDLDFPPVRTRMLSRSRLRLKD</sequence>
<dbReference type="EMBL" id="JAJSOW010000003">
    <property type="protein sequence ID" value="KAI9196026.1"/>
    <property type="molecule type" value="Genomic_DNA"/>
</dbReference>
<comment type="caution">
    <text evidence="1">The sequence shown here is derived from an EMBL/GenBank/DDBJ whole genome shotgun (WGS) entry which is preliminary data.</text>
</comment>
<evidence type="ECO:0000313" key="1">
    <source>
        <dbReference type="EMBL" id="KAI9196026.1"/>
    </source>
</evidence>
<keyword evidence="2" id="KW-1185">Reference proteome</keyword>
<protein>
    <submittedName>
        <fullName evidence="1">Uncharacterized protein</fullName>
    </submittedName>
</protein>